<gene>
    <name evidence="1" type="ORF">AXF42_Ash011123</name>
</gene>
<sequence>MHFMGSKSGKSRVNIGLGHHNDYTHAARAANLVATEKSNWRKERRKTEVYLN</sequence>
<accession>A0A2I0AKX5</accession>
<name>A0A2I0AKX5_9ASPA</name>
<keyword evidence="2" id="KW-1185">Reference proteome</keyword>
<evidence type="ECO:0000313" key="2">
    <source>
        <dbReference type="Proteomes" id="UP000236161"/>
    </source>
</evidence>
<organism evidence="1 2">
    <name type="scientific">Apostasia shenzhenica</name>
    <dbReference type="NCBI Taxonomy" id="1088818"/>
    <lineage>
        <taxon>Eukaryota</taxon>
        <taxon>Viridiplantae</taxon>
        <taxon>Streptophyta</taxon>
        <taxon>Embryophyta</taxon>
        <taxon>Tracheophyta</taxon>
        <taxon>Spermatophyta</taxon>
        <taxon>Magnoliopsida</taxon>
        <taxon>Liliopsida</taxon>
        <taxon>Asparagales</taxon>
        <taxon>Orchidaceae</taxon>
        <taxon>Apostasioideae</taxon>
        <taxon>Apostasia</taxon>
    </lineage>
</organism>
<evidence type="ECO:0000313" key="1">
    <source>
        <dbReference type="EMBL" id="PKA56194.1"/>
    </source>
</evidence>
<protein>
    <submittedName>
        <fullName evidence="1">Uncharacterized protein</fullName>
    </submittedName>
</protein>
<reference evidence="1 2" key="1">
    <citation type="journal article" date="2017" name="Nature">
        <title>The Apostasia genome and the evolution of orchids.</title>
        <authorList>
            <person name="Zhang G.Q."/>
            <person name="Liu K.W."/>
            <person name="Li Z."/>
            <person name="Lohaus R."/>
            <person name="Hsiao Y.Y."/>
            <person name="Niu S.C."/>
            <person name="Wang J.Y."/>
            <person name="Lin Y.C."/>
            <person name="Xu Q."/>
            <person name="Chen L.J."/>
            <person name="Yoshida K."/>
            <person name="Fujiwara S."/>
            <person name="Wang Z.W."/>
            <person name="Zhang Y.Q."/>
            <person name="Mitsuda N."/>
            <person name="Wang M."/>
            <person name="Liu G.H."/>
            <person name="Pecoraro L."/>
            <person name="Huang H.X."/>
            <person name="Xiao X.J."/>
            <person name="Lin M."/>
            <person name="Wu X.Y."/>
            <person name="Wu W.L."/>
            <person name="Chen Y.Y."/>
            <person name="Chang S.B."/>
            <person name="Sakamoto S."/>
            <person name="Ohme-Takagi M."/>
            <person name="Yagi M."/>
            <person name="Zeng S.J."/>
            <person name="Shen C.Y."/>
            <person name="Yeh C.M."/>
            <person name="Luo Y.B."/>
            <person name="Tsai W.C."/>
            <person name="Van de Peer Y."/>
            <person name="Liu Z.J."/>
        </authorList>
    </citation>
    <scope>NUCLEOTIDE SEQUENCE [LARGE SCALE GENOMIC DNA]</scope>
    <source>
        <strain evidence="2">cv. Shenzhen</strain>
        <tissue evidence="1">Stem</tissue>
    </source>
</reference>
<proteinExistence type="predicted"/>
<dbReference type="AlphaFoldDB" id="A0A2I0AKX5"/>
<dbReference type="Proteomes" id="UP000236161">
    <property type="component" value="Unassembled WGS sequence"/>
</dbReference>
<dbReference type="EMBL" id="KZ451974">
    <property type="protein sequence ID" value="PKA56194.1"/>
    <property type="molecule type" value="Genomic_DNA"/>
</dbReference>